<reference evidence="4" key="1">
    <citation type="submission" date="2025-08" db="UniProtKB">
        <authorList>
            <consortium name="RefSeq"/>
        </authorList>
    </citation>
    <scope>IDENTIFICATION</scope>
    <source>
        <tissue evidence="4">Whole sample</tissue>
    </source>
</reference>
<name>A0A8B8AVT6_CRAVI</name>
<dbReference type="AlphaFoldDB" id="A0A8B8AVT6"/>
<keyword evidence="1" id="KW-1133">Transmembrane helix</keyword>
<evidence type="ECO:0000313" key="4">
    <source>
        <dbReference type="RefSeq" id="XP_022294803.1"/>
    </source>
</evidence>
<feature type="transmembrane region" description="Helical" evidence="1">
    <location>
        <begin position="133"/>
        <end position="155"/>
    </location>
</feature>
<accession>A0A8B8AVT6</accession>
<dbReference type="RefSeq" id="XP_022294803.1">
    <property type="nucleotide sequence ID" value="XM_022439095.1"/>
</dbReference>
<protein>
    <submittedName>
        <fullName evidence="4">Multiple epidermal growth factor-like domains protein 10</fullName>
    </submittedName>
</protein>
<dbReference type="Gene3D" id="2.170.300.10">
    <property type="entry name" value="Tie2 ligand-binding domain superfamily"/>
    <property type="match status" value="1"/>
</dbReference>
<proteinExistence type="predicted"/>
<keyword evidence="2" id="KW-0732">Signal</keyword>
<keyword evidence="3" id="KW-1185">Reference proteome</keyword>
<dbReference type="GeneID" id="111104923"/>
<dbReference type="KEGG" id="cvn:111104923"/>
<evidence type="ECO:0000256" key="2">
    <source>
        <dbReference type="SAM" id="SignalP"/>
    </source>
</evidence>
<evidence type="ECO:0000256" key="1">
    <source>
        <dbReference type="SAM" id="Phobius"/>
    </source>
</evidence>
<dbReference type="OrthoDB" id="6208825at2759"/>
<evidence type="ECO:0000313" key="3">
    <source>
        <dbReference type="Proteomes" id="UP000694844"/>
    </source>
</evidence>
<dbReference type="Proteomes" id="UP000694844">
    <property type="component" value="Chromosome 7"/>
</dbReference>
<sequence>MLLVFVCFICFNFFTFTKNQKCSWERGVECCTGYSLNKHTGECEKCPKGYFGDCSKQCIPPTYGEDCQHLCNCTDGDDCHFANGCSHPDWKETELQRTSLTERTTVFSNSSVSDRTSTFSNLCKNAGIIKTNYVFIATISLIGISVLLLSVYVLTFRLNSNAQKKTSGTIDRNHLV</sequence>
<organism evidence="3 4">
    <name type="scientific">Crassostrea virginica</name>
    <name type="common">Eastern oyster</name>
    <dbReference type="NCBI Taxonomy" id="6565"/>
    <lineage>
        <taxon>Eukaryota</taxon>
        <taxon>Metazoa</taxon>
        <taxon>Spiralia</taxon>
        <taxon>Lophotrochozoa</taxon>
        <taxon>Mollusca</taxon>
        <taxon>Bivalvia</taxon>
        <taxon>Autobranchia</taxon>
        <taxon>Pteriomorphia</taxon>
        <taxon>Ostreida</taxon>
        <taxon>Ostreoidea</taxon>
        <taxon>Ostreidae</taxon>
        <taxon>Crassostrea</taxon>
    </lineage>
</organism>
<feature type="signal peptide" evidence="2">
    <location>
        <begin position="1"/>
        <end position="19"/>
    </location>
</feature>
<keyword evidence="1" id="KW-0472">Membrane</keyword>
<gene>
    <name evidence="4" type="primary">LOC111104923</name>
</gene>
<feature type="chain" id="PRO_5034085421" evidence="2">
    <location>
        <begin position="20"/>
        <end position="176"/>
    </location>
</feature>
<keyword evidence="1" id="KW-0812">Transmembrane</keyword>